<keyword evidence="1" id="KW-0966">Cell projection</keyword>
<organism evidence="1 2">
    <name type="scientific">Borrelia miyamotoi</name>
    <dbReference type="NCBI Taxonomy" id="47466"/>
    <lineage>
        <taxon>Bacteria</taxon>
        <taxon>Pseudomonadati</taxon>
        <taxon>Spirochaetota</taxon>
        <taxon>Spirochaetia</taxon>
        <taxon>Spirochaetales</taxon>
        <taxon>Borreliaceae</taxon>
        <taxon>Borrelia</taxon>
    </lineage>
</organism>
<proteinExistence type="predicted"/>
<evidence type="ECO:0000313" key="1">
    <source>
        <dbReference type="EMBL" id="WAZ91060.1"/>
    </source>
</evidence>
<accession>A0AAQ2WWF8</accession>
<keyword evidence="1" id="KW-0282">Flagellum</keyword>
<keyword evidence="1" id="KW-0969">Cilium</keyword>
<protein>
    <submittedName>
        <fullName evidence="1">Flagellar protein FlbA</fullName>
    </submittedName>
</protein>
<dbReference type="RefSeq" id="WP_020954678.1">
    <property type="nucleotide sequence ID" value="NZ_CP010308.1"/>
</dbReference>
<sequence>MSDLDFKRKKFEKILNIRVYDRKLSENDLMNINSKISEIEEFLEGIFKDLNRLNGIDVFLKGNYLDYLTSKKKEELKKLVKFRHEYDKYHDIYLKKYVAEKRVSMLIESLNSTIIKEKIKRENLVLDEYVNYKICKELGNINE</sequence>
<dbReference type="EMBL" id="CP114637">
    <property type="protein sequence ID" value="WAZ91060.1"/>
    <property type="molecule type" value="Genomic_DNA"/>
</dbReference>
<dbReference type="KEGG" id="bmiy:RJ61_01405"/>
<dbReference type="Proteomes" id="UP001164544">
    <property type="component" value="Chromosome"/>
</dbReference>
<name>A0AAQ2WWF8_9SPIR</name>
<gene>
    <name evidence="1" type="ORF">O5398_02865</name>
</gene>
<reference evidence="1" key="1">
    <citation type="submission" date="2022-12" db="EMBL/GenBank/DDBJ databases">
        <title>B. miyamotoi WGS.</title>
        <authorList>
            <person name="Kuleshov K.V."/>
            <person name="Hoornstra D."/>
            <person name="Hovius J.W."/>
            <person name="Platonov A.E."/>
            <person name="Telford S.R. III."/>
        </authorList>
    </citation>
    <scope>NUCLEOTIDE SEQUENCE</scope>
    <source>
        <strain evidence="1">410</strain>
    </source>
</reference>
<evidence type="ECO:0000313" key="2">
    <source>
        <dbReference type="Proteomes" id="UP001164544"/>
    </source>
</evidence>
<dbReference type="AlphaFoldDB" id="A0AAQ2WWF8"/>